<comment type="caution">
    <text evidence="1">The sequence shown here is derived from an EMBL/GenBank/DDBJ whole genome shotgun (WGS) entry which is preliminary data.</text>
</comment>
<evidence type="ECO:0000313" key="2">
    <source>
        <dbReference type="Proteomes" id="UP000525432"/>
    </source>
</evidence>
<dbReference type="GO" id="GO:0003729">
    <property type="term" value="F:mRNA binding"/>
    <property type="evidence" value="ECO:0007669"/>
    <property type="project" value="InterPro"/>
</dbReference>
<reference evidence="1 2" key="1">
    <citation type="submission" date="2020-07" db="EMBL/GenBank/DDBJ databases">
        <title>Genomes of two Microcystis aeruginosa (Cyanobacteria) strains from Florida (USA) with disparate toxicogenic potential.</title>
        <authorList>
            <person name="Lefler F.W."/>
            <person name="Barbosa M."/>
            <person name="Berthold D.E."/>
            <person name="Laughinghouse H.D. IV."/>
        </authorList>
    </citation>
    <scope>NUCLEOTIDE SEQUENCE [LARGE SCALE GENOMIC DNA]</scope>
    <source>
        <strain evidence="1 2">BLCCF158</strain>
    </source>
</reference>
<dbReference type="Pfam" id="PF07927">
    <property type="entry name" value="HicA_toxin"/>
    <property type="match status" value="1"/>
</dbReference>
<dbReference type="RefSeq" id="WP_185238446.1">
    <property type="nucleotide sequence ID" value="NZ_JACEGC010000005.1"/>
</dbReference>
<dbReference type="Proteomes" id="UP000525432">
    <property type="component" value="Unassembled WGS sequence"/>
</dbReference>
<name>A0A841UZ91_MICAE</name>
<accession>A0A841UZ91</accession>
<organism evidence="1 2">
    <name type="scientific">Microcystis aeruginosa BLCC-F158</name>
    <dbReference type="NCBI Taxonomy" id="2755316"/>
    <lineage>
        <taxon>Bacteria</taxon>
        <taxon>Bacillati</taxon>
        <taxon>Cyanobacteriota</taxon>
        <taxon>Cyanophyceae</taxon>
        <taxon>Oscillatoriophycideae</taxon>
        <taxon>Chroococcales</taxon>
        <taxon>Microcystaceae</taxon>
        <taxon>Microcystis</taxon>
    </lineage>
</organism>
<protein>
    <submittedName>
        <fullName evidence="1">Type II toxin-antitoxin system HicA family toxin</fullName>
    </submittedName>
</protein>
<evidence type="ECO:0000313" key="1">
    <source>
        <dbReference type="EMBL" id="MBC1194169.1"/>
    </source>
</evidence>
<dbReference type="EMBL" id="JACEGC010000005">
    <property type="protein sequence ID" value="MBC1194169.1"/>
    <property type="molecule type" value="Genomic_DNA"/>
</dbReference>
<dbReference type="InterPro" id="IPR012933">
    <property type="entry name" value="HicA_mRNA_interferase"/>
</dbReference>
<sequence length="89" mass="9981">MALSKKQRKILDQIFEQPVRSDVVWTNIESLLEALGAEISEGRGSRVRVALSGVRAVFHRPHPRRETDKGAVVSVRRFLSEAGVENDEV</sequence>
<dbReference type="AlphaFoldDB" id="A0A841UZ91"/>
<gene>
    <name evidence="1" type="ORF">H0901_02400</name>
</gene>
<proteinExistence type="predicted"/>